<evidence type="ECO:0000313" key="2">
    <source>
        <dbReference type="Proteomes" id="UP001480595"/>
    </source>
</evidence>
<protein>
    <submittedName>
        <fullName evidence="1">Uncharacterized protein</fullName>
    </submittedName>
</protein>
<dbReference type="RefSeq" id="XP_066718255.1">
    <property type="nucleotide sequence ID" value="XM_066856088.1"/>
</dbReference>
<name>A0ABR1VR97_9PEZI</name>
<accession>A0ABR1VR97</accession>
<gene>
    <name evidence="1" type="ORF">PG994_004679</name>
</gene>
<reference evidence="1 2" key="1">
    <citation type="submission" date="2023-01" db="EMBL/GenBank/DDBJ databases">
        <title>Analysis of 21 Apiospora genomes using comparative genomics revels a genus with tremendous synthesis potential of carbohydrate active enzymes and secondary metabolites.</title>
        <authorList>
            <person name="Sorensen T."/>
        </authorList>
    </citation>
    <scope>NUCLEOTIDE SEQUENCE [LARGE SCALE GENOMIC DNA]</scope>
    <source>
        <strain evidence="1 2">CBS 135458</strain>
    </source>
</reference>
<comment type="caution">
    <text evidence="1">The sequence shown here is derived from an EMBL/GenBank/DDBJ whole genome shotgun (WGS) entry which is preliminary data.</text>
</comment>
<dbReference type="GeneID" id="92089151"/>
<keyword evidence="2" id="KW-1185">Reference proteome</keyword>
<organism evidence="1 2">
    <name type="scientific">Apiospora phragmitis</name>
    <dbReference type="NCBI Taxonomy" id="2905665"/>
    <lineage>
        <taxon>Eukaryota</taxon>
        <taxon>Fungi</taxon>
        <taxon>Dikarya</taxon>
        <taxon>Ascomycota</taxon>
        <taxon>Pezizomycotina</taxon>
        <taxon>Sordariomycetes</taxon>
        <taxon>Xylariomycetidae</taxon>
        <taxon>Amphisphaeriales</taxon>
        <taxon>Apiosporaceae</taxon>
        <taxon>Apiospora</taxon>
    </lineage>
</organism>
<sequence>MPSLASGPEEPKNSTSFLSTYKYKLLVATYLGVTTLLCYRVHRQPYASNIKWEQYETIFKGTSLSAVVGGVLMSNGG</sequence>
<dbReference type="EMBL" id="JAQQWL010000005">
    <property type="protein sequence ID" value="KAK8073780.1"/>
    <property type="molecule type" value="Genomic_DNA"/>
</dbReference>
<proteinExistence type="predicted"/>
<evidence type="ECO:0000313" key="1">
    <source>
        <dbReference type="EMBL" id="KAK8073780.1"/>
    </source>
</evidence>
<dbReference type="Proteomes" id="UP001480595">
    <property type="component" value="Unassembled WGS sequence"/>
</dbReference>